<evidence type="ECO:0000256" key="1">
    <source>
        <dbReference type="ARBA" id="ARBA00001420"/>
    </source>
</evidence>
<comment type="catalytic activity">
    <reaction evidence="1">
        <text>Exolytic cleavage of the (1-&gt;4)-beta-glycosidic linkage between N-acetylmuramic acid (MurNAc) and N-acetylglucosamine (GlcNAc) residues in peptidoglycan, from either the reducing or the non-reducing ends of the peptidoglycan chains, with concomitant formation of a 1,6-anhydrobond in the MurNAc residue.</text>
        <dbReference type="EC" id="4.2.2.n1"/>
    </reaction>
</comment>
<dbReference type="GO" id="GO:0009253">
    <property type="term" value="P:peptidoglycan catabolic process"/>
    <property type="evidence" value="ECO:0007669"/>
    <property type="project" value="TreeGrafter"/>
</dbReference>
<dbReference type="OrthoDB" id="9783686at2"/>
<dbReference type="HOGENOM" id="CLU_037751_2_0_6"/>
<dbReference type="CDD" id="cd14668">
    <property type="entry name" value="mlta_B"/>
    <property type="match status" value="1"/>
</dbReference>
<dbReference type="Pfam" id="PF06725">
    <property type="entry name" value="3D"/>
    <property type="match status" value="1"/>
</dbReference>
<evidence type="ECO:0000313" key="8">
    <source>
        <dbReference type="Proteomes" id="UP000030901"/>
    </source>
</evidence>
<keyword evidence="8" id="KW-1185">Reference proteome</keyword>
<dbReference type="NCBIfam" id="NF008366">
    <property type="entry name" value="PRK11162.1"/>
    <property type="match status" value="1"/>
</dbReference>
<keyword evidence="7" id="KW-0378">Hydrolase</keyword>
<dbReference type="PANTHER" id="PTHR30124:SF0">
    <property type="entry name" value="MEMBRANE-BOUND LYTIC MUREIN TRANSGLYCOSYLASE A"/>
    <property type="match status" value="1"/>
</dbReference>
<keyword evidence="7" id="KW-0326">Glycosidase</keyword>
<dbReference type="Pfam" id="PF03562">
    <property type="entry name" value="MltA"/>
    <property type="match status" value="1"/>
</dbReference>
<dbReference type="EMBL" id="CP009056">
    <property type="protein sequence ID" value="AJA44145.1"/>
    <property type="molecule type" value="Genomic_DNA"/>
</dbReference>
<dbReference type="GO" id="GO:0009254">
    <property type="term" value="P:peptidoglycan turnover"/>
    <property type="evidence" value="ECO:0007669"/>
    <property type="project" value="InterPro"/>
</dbReference>
<evidence type="ECO:0000256" key="2">
    <source>
        <dbReference type="ARBA" id="ARBA00012587"/>
    </source>
</evidence>
<accession>A0A0A7RXU4</accession>
<dbReference type="GO" id="GO:0004553">
    <property type="term" value="F:hydrolase activity, hydrolyzing O-glycosyl compounds"/>
    <property type="evidence" value="ECO:0007669"/>
    <property type="project" value="InterPro"/>
</dbReference>
<dbReference type="Gene3D" id="2.40.240.50">
    <property type="entry name" value="Barwin-like endoglucanases"/>
    <property type="match status" value="1"/>
</dbReference>
<dbReference type="GO" id="GO:0019867">
    <property type="term" value="C:outer membrane"/>
    <property type="evidence" value="ECO:0007669"/>
    <property type="project" value="InterPro"/>
</dbReference>
<dbReference type="EC" id="4.2.2.n1" evidence="2"/>
<evidence type="ECO:0000313" key="7">
    <source>
        <dbReference type="EMBL" id="AJA44145.1"/>
    </source>
</evidence>
<dbReference type="InterPro" id="IPR005300">
    <property type="entry name" value="MltA_B"/>
</dbReference>
<feature type="domain" description="Lytic transglycosylase MltA" evidence="6">
    <location>
        <begin position="129"/>
        <end position="263"/>
    </location>
</feature>
<name>A0A0A7RXU4_FRIPE</name>
<dbReference type="Gene3D" id="2.40.40.10">
    <property type="entry name" value="RlpA-like domain"/>
    <property type="match status" value="1"/>
</dbReference>
<dbReference type="STRING" id="1267021.FPB0191_00307"/>
<evidence type="ECO:0000259" key="6">
    <source>
        <dbReference type="SMART" id="SM00925"/>
    </source>
</evidence>
<evidence type="ECO:0000256" key="4">
    <source>
        <dbReference type="ARBA" id="ARBA00023316"/>
    </source>
</evidence>
<keyword evidence="4" id="KW-0961">Cell wall biogenesis/degradation</keyword>
<dbReference type="KEGG" id="fpp:FPB0191_00307"/>
<dbReference type="AlphaFoldDB" id="A0A0A7RXU4"/>
<dbReference type="InterPro" id="IPR026044">
    <property type="entry name" value="MltA"/>
</dbReference>
<dbReference type="CDD" id="cd14485">
    <property type="entry name" value="mltA_like_LT_A"/>
    <property type="match status" value="1"/>
</dbReference>
<protein>
    <recommendedName>
        <fullName evidence="2">peptidoglycan lytic exotransglycosylase</fullName>
        <ecNumber evidence="2">4.2.2.n1</ecNumber>
    </recommendedName>
    <alternativeName>
        <fullName evidence="5">Murein hydrolase A</fullName>
    </alternativeName>
</protein>
<dbReference type="RefSeq" id="WP_052236677.1">
    <property type="nucleotide sequence ID" value="NZ_CP009056.1"/>
</dbReference>
<dbReference type="PROSITE" id="PS51257">
    <property type="entry name" value="PROKAR_LIPOPROTEIN"/>
    <property type="match status" value="1"/>
</dbReference>
<gene>
    <name evidence="7" type="ORF">FPB0191_00307</name>
</gene>
<dbReference type="GO" id="GO:0008933">
    <property type="term" value="F:peptidoglycan lytic transglycosylase activity"/>
    <property type="evidence" value="ECO:0007669"/>
    <property type="project" value="TreeGrafter"/>
</dbReference>
<dbReference type="InterPro" id="IPR036908">
    <property type="entry name" value="RlpA-like_sf"/>
</dbReference>
<dbReference type="GO" id="GO:0071555">
    <property type="term" value="P:cell wall organization"/>
    <property type="evidence" value="ECO:0007669"/>
    <property type="project" value="UniProtKB-KW"/>
</dbReference>
<dbReference type="Proteomes" id="UP000030901">
    <property type="component" value="Chromosome"/>
</dbReference>
<keyword evidence="3" id="KW-0456">Lyase</keyword>
<dbReference type="InterPro" id="IPR010611">
    <property type="entry name" value="3D_dom"/>
</dbReference>
<evidence type="ECO:0000256" key="3">
    <source>
        <dbReference type="ARBA" id="ARBA00023239"/>
    </source>
</evidence>
<reference evidence="7 8" key="1">
    <citation type="journal article" date="2014" name="Appl. Environ. Microbiol.">
        <title>Gut symbionts from distinct hosts exhibit genotoxic activity via divergent colibactin biosynthetic pathways.</title>
        <authorList>
            <person name="Engel P."/>
            <person name="Vizcaino M.I."/>
            <person name="Crawford J.M."/>
        </authorList>
    </citation>
    <scope>NUCLEOTIDE SEQUENCE [LARGE SCALE GENOMIC DNA]</scope>
    <source>
        <strain evidence="7 8">PEB0191</strain>
    </source>
</reference>
<dbReference type="SMART" id="SM00925">
    <property type="entry name" value="MltA"/>
    <property type="match status" value="1"/>
</dbReference>
<organism evidence="7 8">
    <name type="scientific">Frischella perrara</name>
    <dbReference type="NCBI Taxonomy" id="1267021"/>
    <lineage>
        <taxon>Bacteria</taxon>
        <taxon>Pseudomonadati</taxon>
        <taxon>Pseudomonadota</taxon>
        <taxon>Gammaproteobacteria</taxon>
        <taxon>Orbales</taxon>
        <taxon>Orbaceae</taxon>
        <taxon>Frischella</taxon>
    </lineage>
</organism>
<proteinExistence type="predicted"/>
<evidence type="ECO:0000256" key="5">
    <source>
        <dbReference type="ARBA" id="ARBA00030918"/>
    </source>
</evidence>
<dbReference type="SUPFAM" id="SSF50685">
    <property type="entry name" value="Barwin-like endoglucanases"/>
    <property type="match status" value="1"/>
</dbReference>
<dbReference type="PANTHER" id="PTHR30124">
    <property type="entry name" value="MEMBRANE-BOUND LYTIC MUREIN TRANSGLYCOSYLASE A"/>
    <property type="match status" value="1"/>
</dbReference>
<sequence>MGIGKTLNNINKLAVKYIFFIVLLSACHYQPTQQGQQYTDGKLSKLYNLTYPQLGRPVNIDSYLEQVKLIEQYSPQLFQKNKVIYDGINQWIIRGLTTNQLNLVGLNSYQLQGQDKWGNVLLTGYYTPIMKARRKPQAQYHYPLYAKPINFSKQLPSRLEIYEGALDGQKLEIAYTDSLIDNFIMEVQGSGYIDFEDGFPPIFFSYNGKNGHPYKSIGRLLIEQGEIDRHKISIQAIKAWAEKQDEQVVKNLLIKNASAVFFEPQGNALVSGSTGVPLIAQASVASDQTIVPAGSVLLVDTPLLDDKGVYRGQRELRLMIALDIGGAIRRQHLDMYQGIGEQAGNLAGYYNHYGRVWLITP</sequence>